<accession>A0A0K1Q039</accession>
<evidence type="ECO:0000313" key="4">
    <source>
        <dbReference type="Proteomes" id="UP000064967"/>
    </source>
</evidence>
<dbReference type="InterPro" id="IPR011042">
    <property type="entry name" value="6-blade_b-propeller_TolB-like"/>
</dbReference>
<organism evidence="3 4">
    <name type="scientific">Labilithrix luteola</name>
    <dbReference type="NCBI Taxonomy" id="1391654"/>
    <lineage>
        <taxon>Bacteria</taxon>
        <taxon>Pseudomonadati</taxon>
        <taxon>Myxococcota</taxon>
        <taxon>Polyangia</taxon>
        <taxon>Polyangiales</taxon>
        <taxon>Labilitrichaceae</taxon>
        <taxon>Labilithrix</taxon>
    </lineage>
</organism>
<dbReference type="Gene3D" id="2.120.10.30">
    <property type="entry name" value="TolB, C-terminal domain"/>
    <property type="match status" value="1"/>
</dbReference>
<evidence type="ECO:0000256" key="2">
    <source>
        <dbReference type="SAM" id="SignalP"/>
    </source>
</evidence>
<evidence type="ECO:0000256" key="1">
    <source>
        <dbReference type="SAM" id="MobiDB-lite"/>
    </source>
</evidence>
<dbReference type="KEGG" id="llu:AKJ09_05814"/>
<proteinExistence type="predicted"/>
<reference evidence="3 4" key="1">
    <citation type="submission" date="2015-08" db="EMBL/GenBank/DDBJ databases">
        <authorList>
            <person name="Babu N.S."/>
            <person name="Beckwith C.J."/>
            <person name="Beseler K.G."/>
            <person name="Brison A."/>
            <person name="Carone J.V."/>
            <person name="Caskin T.P."/>
            <person name="Diamond M."/>
            <person name="Durham M.E."/>
            <person name="Foxe J.M."/>
            <person name="Go M."/>
            <person name="Henderson B.A."/>
            <person name="Jones I.B."/>
            <person name="McGettigan J.A."/>
            <person name="Micheletti S.J."/>
            <person name="Nasrallah M.E."/>
            <person name="Ortiz D."/>
            <person name="Piller C.R."/>
            <person name="Privatt S.R."/>
            <person name="Schneider S.L."/>
            <person name="Sharp S."/>
            <person name="Smith T.C."/>
            <person name="Stanton J.D."/>
            <person name="Ullery H.E."/>
            <person name="Wilson R.J."/>
            <person name="Serrano M.G."/>
            <person name="Buck G."/>
            <person name="Lee V."/>
            <person name="Wang Y."/>
            <person name="Carvalho R."/>
            <person name="Voegtly L."/>
            <person name="Shi R."/>
            <person name="Duckworth R."/>
            <person name="Johnson A."/>
            <person name="Loviza R."/>
            <person name="Walstead R."/>
            <person name="Shah Z."/>
            <person name="Kiflezghi M."/>
            <person name="Wade K."/>
            <person name="Ball S.L."/>
            <person name="Bradley K.W."/>
            <person name="Asai D.J."/>
            <person name="Bowman C.A."/>
            <person name="Russell D.A."/>
            <person name="Pope W.H."/>
            <person name="Jacobs-Sera D."/>
            <person name="Hendrix R.W."/>
            <person name="Hatfull G.F."/>
        </authorList>
    </citation>
    <scope>NUCLEOTIDE SEQUENCE [LARGE SCALE GENOMIC DNA]</scope>
    <source>
        <strain evidence="3 4">DSM 27648</strain>
    </source>
</reference>
<feature type="chain" id="PRO_5005466668" description="Serine/threonine protein kinase" evidence="2">
    <location>
        <begin position="26"/>
        <end position="342"/>
    </location>
</feature>
<evidence type="ECO:0008006" key="5">
    <source>
        <dbReference type="Google" id="ProtNLM"/>
    </source>
</evidence>
<feature type="region of interest" description="Disordered" evidence="1">
    <location>
        <begin position="31"/>
        <end position="61"/>
    </location>
</feature>
<gene>
    <name evidence="3" type="ORF">AKJ09_05814</name>
</gene>
<dbReference type="EMBL" id="CP012333">
    <property type="protein sequence ID" value="AKU99150.1"/>
    <property type="molecule type" value="Genomic_DNA"/>
</dbReference>
<dbReference type="AlphaFoldDB" id="A0A0K1Q039"/>
<protein>
    <recommendedName>
        <fullName evidence="5">Serine/threonine protein kinase</fullName>
    </recommendedName>
</protein>
<dbReference type="SUPFAM" id="SSF63825">
    <property type="entry name" value="YWTD domain"/>
    <property type="match status" value="1"/>
</dbReference>
<keyword evidence="2" id="KW-0732">Signal</keyword>
<name>A0A0K1Q039_9BACT</name>
<feature type="signal peptide" evidence="2">
    <location>
        <begin position="1"/>
        <end position="25"/>
    </location>
</feature>
<feature type="compositionally biased region" description="Low complexity" evidence="1">
    <location>
        <begin position="38"/>
        <end position="51"/>
    </location>
</feature>
<sequence>MANLLRRSSFALAAFTVLALARVQAGCSPFGASDGTPSSDASTTNSDASSGSDGGGTTDATSTCGADLTSDPLNCGACGKSCEGAACTAGVCAPVLIASQLPGKPVGIAVDDKEYFVVIDGVAVLRKAKDAAPSVSATPLVAAQKGAAYIAIAAGKVCWTSSLHVECAPSDGSASPTEYTPFNTATFRGIATTLDLMYLANTEQQEVLVVPYGKATQATLSGFATGIEGLALDAAENLYITTSSGVLNRRSVVSTKTVPETVAKGYNALAGVAVDETYVYVAEQPDAAGRGTIWRRRKDSKDVADRGEAFVSKQGTPTGLAVDAKYLYWTDAATSEVWRKLK</sequence>
<dbReference type="Proteomes" id="UP000064967">
    <property type="component" value="Chromosome"/>
</dbReference>
<evidence type="ECO:0000313" key="3">
    <source>
        <dbReference type="EMBL" id="AKU99150.1"/>
    </source>
</evidence>
<keyword evidence="4" id="KW-1185">Reference proteome</keyword>